<dbReference type="STRING" id="479433.Caci_6194"/>
<name>C7QIH1_CATAD</name>
<sequence>MRIAAEGGSVPPAVPEAVARVLEFSQVARAGDLSLILGALSAAELTAGVARLGPRLPEPVIEHVITHGPPAARNTLAWQLRLPSRTRVPVRYSLFRSRYAEDEPGVPRDQDAVRGHDAARRRLLSRAEPAIDRALFGRLEQSGIAWVRLAILRDRVGPGGEPIVPPDLRAKLAAFVRTAGLPLSPEHLADTDTGDAEFELLRVLAGAADLSLALPASRVLGLPGPIPAAQPGWRDQVWVQRWDRPGAGSRSWRLDWDEVVALAADYEAVAGDRGRFLGQVAGLDEAAAREDIPADVRRQLLTSYPPTAWHTAAAPDVATLRGISAAVNRLRDRWGRFEQDPEFGEPIRDLIIRGLSLGTLTAADVIEHAVPASAILDLAWRTGDEILPAARGRADLAEEMRTLLYKRIGDDVPLWTALLIRSLVSSGTVAELVDSTAILGPRQAMPGEDEIDEAIEGVPSANVLLSFARPHVARELLSDGPGALNEVELALLESAPLPPGLVARAFAPDAGRDARRALAANPATPTAVLQRLLHDIVDPQDTRMAMFHSAADPAIRYAALELLEKWGTPWEQLTHFVQNMGDVRVYQLAAAAPTVERLHFLLKKIGKYLGPDTSALLYGRLAEAAGPEPVWDVAVMAAGMAENVSPSVRASMAAGDVEPLLTAAERVAHQHLPGVTVPDPDELCAPHPDDPVSWPLENAVRQHLDNSPDRWRIMVRRLMEAGPLEYAQLVDLVQAVGGGAGEAAEGEP</sequence>
<protein>
    <submittedName>
        <fullName evidence="1">Uncharacterized protein</fullName>
    </submittedName>
</protein>
<evidence type="ECO:0000313" key="2">
    <source>
        <dbReference type="Proteomes" id="UP000000851"/>
    </source>
</evidence>
<accession>C7QIH1</accession>
<dbReference type="RefSeq" id="WP_015794777.1">
    <property type="nucleotide sequence ID" value="NC_013131.1"/>
</dbReference>
<dbReference type="Proteomes" id="UP000000851">
    <property type="component" value="Chromosome"/>
</dbReference>
<dbReference type="EMBL" id="CP001700">
    <property type="protein sequence ID" value="ACU75048.1"/>
    <property type="molecule type" value="Genomic_DNA"/>
</dbReference>
<dbReference type="InParanoid" id="C7QIH1"/>
<reference evidence="1 2" key="1">
    <citation type="journal article" date="2009" name="Stand. Genomic Sci.">
        <title>Complete genome sequence of Catenulispora acidiphila type strain (ID 139908).</title>
        <authorList>
            <person name="Copeland A."/>
            <person name="Lapidus A."/>
            <person name="Glavina Del Rio T."/>
            <person name="Nolan M."/>
            <person name="Lucas S."/>
            <person name="Chen F."/>
            <person name="Tice H."/>
            <person name="Cheng J.F."/>
            <person name="Bruce D."/>
            <person name="Goodwin L."/>
            <person name="Pitluck S."/>
            <person name="Mikhailova N."/>
            <person name="Pati A."/>
            <person name="Ivanova N."/>
            <person name="Mavromatis K."/>
            <person name="Chen A."/>
            <person name="Palaniappan K."/>
            <person name="Chain P."/>
            <person name="Land M."/>
            <person name="Hauser L."/>
            <person name="Chang Y.J."/>
            <person name="Jeffries C.D."/>
            <person name="Chertkov O."/>
            <person name="Brettin T."/>
            <person name="Detter J.C."/>
            <person name="Han C."/>
            <person name="Ali Z."/>
            <person name="Tindall B.J."/>
            <person name="Goker M."/>
            <person name="Bristow J."/>
            <person name="Eisen J.A."/>
            <person name="Markowitz V."/>
            <person name="Hugenholtz P."/>
            <person name="Kyrpides N.C."/>
            <person name="Klenk H.P."/>
        </authorList>
    </citation>
    <scope>NUCLEOTIDE SEQUENCE [LARGE SCALE GENOMIC DNA]</scope>
    <source>
        <strain evidence="2">DSM 44928 / JCM 14897 / NBRC 102108 / NRRL B-24433 / ID139908</strain>
    </source>
</reference>
<keyword evidence="2" id="KW-1185">Reference proteome</keyword>
<dbReference type="eggNOG" id="COG3147">
    <property type="taxonomic scope" value="Bacteria"/>
</dbReference>
<evidence type="ECO:0000313" key="1">
    <source>
        <dbReference type="EMBL" id="ACU75048.1"/>
    </source>
</evidence>
<proteinExistence type="predicted"/>
<organism evidence="1 2">
    <name type="scientific">Catenulispora acidiphila (strain DSM 44928 / JCM 14897 / NBRC 102108 / NRRL B-24433 / ID139908)</name>
    <dbReference type="NCBI Taxonomy" id="479433"/>
    <lineage>
        <taxon>Bacteria</taxon>
        <taxon>Bacillati</taxon>
        <taxon>Actinomycetota</taxon>
        <taxon>Actinomycetes</taxon>
        <taxon>Catenulisporales</taxon>
        <taxon>Catenulisporaceae</taxon>
        <taxon>Catenulispora</taxon>
    </lineage>
</organism>
<gene>
    <name evidence="1" type="ordered locus">Caci_6194</name>
</gene>
<dbReference type="KEGG" id="cai:Caci_6194"/>
<dbReference type="HOGENOM" id="CLU_371609_0_0_11"/>
<dbReference type="AlphaFoldDB" id="C7QIH1"/>